<dbReference type="SUPFAM" id="SSF55083">
    <property type="entry name" value="6-hydroxymethyl-7,8-dihydropterin pyrophosphokinase, HPPK"/>
    <property type="match status" value="1"/>
</dbReference>
<dbReference type="CDD" id="cd00483">
    <property type="entry name" value="HPPK"/>
    <property type="match status" value="1"/>
</dbReference>
<dbReference type="RefSeq" id="WP_183315880.1">
    <property type="nucleotide sequence ID" value="NZ_JACIEN010000001.1"/>
</dbReference>
<evidence type="ECO:0000259" key="13">
    <source>
        <dbReference type="PROSITE" id="PS00794"/>
    </source>
</evidence>
<dbReference type="NCBIfam" id="TIGR01498">
    <property type="entry name" value="folK"/>
    <property type="match status" value="1"/>
</dbReference>
<keyword evidence="9" id="KW-0289">Folate biosynthesis</keyword>
<evidence type="ECO:0000256" key="11">
    <source>
        <dbReference type="ARBA" id="ARBA00029766"/>
    </source>
</evidence>
<evidence type="ECO:0000256" key="5">
    <source>
        <dbReference type="ARBA" id="ARBA00022679"/>
    </source>
</evidence>
<evidence type="ECO:0000256" key="7">
    <source>
        <dbReference type="ARBA" id="ARBA00022777"/>
    </source>
</evidence>
<dbReference type="InterPro" id="IPR000550">
    <property type="entry name" value="Hppk"/>
</dbReference>
<comment type="pathway">
    <text evidence="1">Cofactor biosynthesis; tetrahydrofolate biosynthesis; 2-amino-4-hydroxy-6-hydroxymethyl-7,8-dihydropteridine diphosphate from 7,8-dihydroneopterin triphosphate: step 4/4.</text>
</comment>
<organism evidence="14 15">
    <name type="scientific">Chelatococcus caeni</name>
    <dbReference type="NCBI Taxonomy" id="1348468"/>
    <lineage>
        <taxon>Bacteria</taxon>
        <taxon>Pseudomonadati</taxon>
        <taxon>Pseudomonadota</taxon>
        <taxon>Alphaproteobacteria</taxon>
        <taxon>Hyphomicrobiales</taxon>
        <taxon>Chelatococcaceae</taxon>
        <taxon>Chelatococcus</taxon>
    </lineage>
</organism>
<dbReference type="PROSITE" id="PS00794">
    <property type="entry name" value="HPPK"/>
    <property type="match status" value="1"/>
</dbReference>
<dbReference type="GO" id="GO:0016301">
    <property type="term" value="F:kinase activity"/>
    <property type="evidence" value="ECO:0007669"/>
    <property type="project" value="UniProtKB-KW"/>
</dbReference>
<dbReference type="PANTHER" id="PTHR43071">
    <property type="entry name" value="2-AMINO-4-HYDROXY-6-HYDROXYMETHYLDIHYDROPTERIDINE PYROPHOSPHOKINASE"/>
    <property type="match status" value="1"/>
</dbReference>
<keyword evidence="15" id="KW-1185">Reference proteome</keyword>
<protein>
    <recommendedName>
        <fullName evidence="4">2-amino-4-hydroxy-6-hydroxymethyldihydropteridine pyrophosphokinase</fullName>
        <ecNumber evidence="3">2.7.6.3</ecNumber>
    </recommendedName>
    <alternativeName>
        <fullName evidence="11">6-hydroxymethyl-7,8-dihydropterin pyrophosphokinase</fullName>
    </alternativeName>
    <alternativeName>
        <fullName evidence="12">7,8-dihydro-6-hydroxymethylpterin-pyrophosphokinase</fullName>
    </alternativeName>
</protein>
<evidence type="ECO:0000256" key="10">
    <source>
        <dbReference type="ARBA" id="ARBA00029409"/>
    </source>
</evidence>
<feature type="domain" description="7,8-dihydro-6-hydroxymethylpterin-pyrophosphokinase" evidence="13">
    <location>
        <begin position="98"/>
        <end position="109"/>
    </location>
</feature>
<gene>
    <name evidence="14" type="ORF">GGR16_001017</name>
</gene>
<comment type="function">
    <text evidence="10">Catalyzes the transfer of pyrophosphate from adenosine triphosphate (ATP) to 6-hydroxymethyl-7,8-dihydropterin, an enzymatic step in folate biosynthesis pathway.</text>
</comment>
<dbReference type="Gene3D" id="3.30.70.560">
    <property type="entry name" value="7,8-Dihydro-6-hydroxymethylpterin-pyrophosphokinase HPPK"/>
    <property type="match status" value="1"/>
</dbReference>
<dbReference type="UniPathway" id="UPA00077">
    <property type="reaction ID" value="UER00155"/>
</dbReference>
<dbReference type="GO" id="GO:0046654">
    <property type="term" value="P:tetrahydrofolate biosynthetic process"/>
    <property type="evidence" value="ECO:0007669"/>
    <property type="project" value="UniProtKB-UniPathway"/>
</dbReference>
<evidence type="ECO:0000313" key="14">
    <source>
        <dbReference type="EMBL" id="MBB4016011.1"/>
    </source>
</evidence>
<evidence type="ECO:0000256" key="6">
    <source>
        <dbReference type="ARBA" id="ARBA00022741"/>
    </source>
</evidence>
<proteinExistence type="inferred from homology"/>
<dbReference type="GO" id="GO:0046656">
    <property type="term" value="P:folic acid biosynthetic process"/>
    <property type="evidence" value="ECO:0007669"/>
    <property type="project" value="UniProtKB-KW"/>
</dbReference>
<keyword evidence="8" id="KW-0067">ATP-binding</keyword>
<dbReference type="Pfam" id="PF01288">
    <property type="entry name" value="HPPK"/>
    <property type="match status" value="1"/>
</dbReference>
<dbReference type="GO" id="GO:0005524">
    <property type="term" value="F:ATP binding"/>
    <property type="evidence" value="ECO:0007669"/>
    <property type="project" value="UniProtKB-KW"/>
</dbReference>
<reference evidence="14 15" key="1">
    <citation type="submission" date="2020-08" db="EMBL/GenBank/DDBJ databases">
        <title>Genomic Encyclopedia of Type Strains, Phase IV (KMG-IV): sequencing the most valuable type-strain genomes for metagenomic binning, comparative biology and taxonomic classification.</title>
        <authorList>
            <person name="Goeker M."/>
        </authorList>
    </citation>
    <scope>NUCLEOTIDE SEQUENCE [LARGE SCALE GENOMIC DNA]</scope>
    <source>
        <strain evidence="14 15">DSM 103737</strain>
    </source>
</reference>
<evidence type="ECO:0000256" key="9">
    <source>
        <dbReference type="ARBA" id="ARBA00022909"/>
    </source>
</evidence>
<evidence type="ECO:0000256" key="8">
    <source>
        <dbReference type="ARBA" id="ARBA00022840"/>
    </source>
</evidence>
<evidence type="ECO:0000256" key="12">
    <source>
        <dbReference type="ARBA" id="ARBA00033413"/>
    </source>
</evidence>
<evidence type="ECO:0000256" key="2">
    <source>
        <dbReference type="ARBA" id="ARBA00005810"/>
    </source>
</evidence>
<evidence type="ECO:0000313" key="15">
    <source>
        <dbReference type="Proteomes" id="UP000577362"/>
    </source>
</evidence>
<accession>A0A840BRD6</accession>
<comment type="caution">
    <text evidence="14">The sequence shown here is derived from an EMBL/GenBank/DDBJ whole genome shotgun (WGS) entry which is preliminary data.</text>
</comment>
<evidence type="ECO:0000256" key="1">
    <source>
        <dbReference type="ARBA" id="ARBA00005051"/>
    </source>
</evidence>
<name>A0A840BRD6_9HYPH</name>
<dbReference type="Proteomes" id="UP000577362">
    <property type="component" value="Unassembled WGS sequence"/>
</dbReference>
<keyword evidence="5 14" id="KW-0808">Transferase</keyword>
<dbReference type="InterPro" id="IPR035907">
    <property type="entry name" value="Hppk_sf"/>
</dbReference>
<dbReference type="GO" id="GO:0003848">
    <property type="term" value="F:2-amino-4-hydroxy-6-hydroxymethyldihydropteridine diphosphokinase activity"/>
    <property type="evidence" value="ECO:0007669"/>
    <property type="project" value="UniProtKB-EC"/>
</dbReference>
<dbReference type="PANTHER" id="PTHR43071:SF1">
    <property type="entry name" value="2-AMINO-4-HYDROXY-6-HYDROXYMETHYLDIHYDROPTERIDINE PYROPHOSPHOKINASE"/>
    <property type="match status" value="1"/>
</dbReference>
<evidence type="ECO:0000256" key="4">
    <source>
        <dbReference type="ARBA" id="ARBA00016218"/>
    </source>
</evidence>
<sequence length="173" mass="19194">MTSSVPQRATPVEAILGLGSNIGDLRVQIDCAVAALHATPGVRVTRHSAYYRTAPWGQTDQPSFLNICIAVETTLEPRTLLETALRVEREAGRVRRERWGPRIIDIDILFYGDEVIDEPHLHVPHPYIGERAFVLAPLADIAPDRMIGSRSVREAAAAIDTSGIERLDWEVHL</sequence>
<dbReference type="EC" id="2.7.6.3" evidence="3"/>
<dbReference type="AlphaFoldDB" id="A0A840BRD6"/>
<keyword evidence="7 14" id="KW-0418">Kinase</keyword>
<dbReference type="EMBL" id="JACIEN010000001">
    <property type="protein sequence ID" value="MBB4016011.1"/>
    <property type="molecule type" value="Genomic_DNA"/>
</dbReference>
<comment type="similarity">
    <text evidence="2">Belongs to the HPPK family.</text>
</comment>
<keyword evidence="6" id="KW-0547">Nucleotide-binding</keyword>
<evidence type="ECO:0000256" key="3">
    <source>
        <dbReference type="ARBA" id="ARBA00013253"/>
    </source>
</evidence>